<dbReference type="EMBL" id="FNZX01000026">
    <property type="protein sequence ID" value="SEL08073.1"/>
    <property type="molecule type" value="Genomic_DNA"/>
</dbReference>
<evidence type="ECO:0000313" key="2">
    <source>
        <dbReference type="Proteomes" id="UP000182321"/>
    </source>
</evidence>
<proteinExistence type="predicted"/>
<accession>A0A1H7MA57</accession>
<sequence length="42" mass="4615">MGSYINIGVVGNEDTIIENILNFIDLIPNFKFYSVCHPGEGA</sequence>
<evidence type="ECO:0000313" key="1">
    <source>
        <dbReference type="EMBL" id="SEL08073.1"/>
    </source>
</evidence>
<reference evidence="2" key="1">
    <citation type="submission" date="2016-10" db="EMBL/GenBank/DDBJ databases">
        <authorList>
            <person name="Varghese N."/>
        </authorList>
    </citation>
    <scope>NUCLEOTIDE SEQUENCE [LARGE SCALE GENOMIC DNA]</scope>
    <source>
        <strain evidence="2">ACV-9</strain>
    </source>
</reference>
<keyword evidence="2" id="KW-1185">Reference proteome</keyword>
<dbReference type="AlphaFoldDB" id="A0A1H7MA57"/>
<name>A0A1H7MA57_9FIRM</name>
<dbReference type="Proteomes" id="UP000182321">
    <property type="component" value="Unassembled WGS sequence"/>
</dbReference>
<protein>
    <submittedName>
        <fullName evidence="1">Uncharacterized protein</fullName>
    </submittedName>
</protein>
<organism evidence="1 2">
    <name type="scientific">Pseudobutyrivibrio ruminis</name>
    <dbReference type="NCBI Taxonomy" id="46206"/>
    <lineage>
        <taxon>Bacteria</taxon>
        <taxon>Bacillati</taxon>
        <taxon>Bacillota</taxon>
        <taxon>Clostridia</taxon>
        <taxon>Lachnospirales</taxon>
        <taxon>Lachnospiraceae</taxon>
        <taxon>Pseudobutyrivibrio</taxon>
    </lineage>
</organism>
<gene>
    <name evidence="1" type="ORF">SAMN02910377_02597</name>
</gene>